<feature type="region of interest" description="Disordered" evidence="1">
    <location>
        <begin position="14"/>
        <end position="66"/>
    </location>
</feature>
<reference evidence="2 3" key="1">
    <citation type="journal article" date="2007" name="Nat. Biotechnol.">
        <title>Genome sequence of the lignocellulose-bioconverting and xylose-fermenting yeast Pichia stipitis.</title>
        <authorList>
            <person name="Jeffries T.W."/>
            <person name="Grigoriev I.V."/>
            <person name="Grimwood J."/>
            <person name="Laplaza J.M."/>
            <person name="Aerts A."/>
            <person name="Salamov A."/>
            <person name="Schmutz J."/>
            <person name="Lindquist E."/>
            <person name="Dehal P."/>
            <person name="Shapiro H."/>
            <person name="Jin Y.S."/>
            <person name="Passoth V."/>
            <person name="Richardson P.M."/>
        </authorList>
    </citation>
    <scope>NUCLEOTIDE SEQUENCE [LARGE SCALE GENOMIC DNA]</scope>
    <source>
        <strain evidence="3">ATCC 58785 / CBS 6054 / NBRC 10063 / NRRL Y-11545</strain>
    </source>
</reference>
<dbReference type="Proteomes" id="UP000002258">
    <property type="component" value="Chromosome 1"/>
</dbReference>
<dbReference type="RefSeq" id="XP_001387299.2">
    <property type="nucleotide sequence ID" value="XM_001387262.1"/>
</dbReference>
<gene>
    <name evidence="2" type="primary">SRP40.2</name>
    <name evidence="2" type="ORF">PICST_28097</name>
</gene>
<keyword evidence="3" id="KW-1185">Reference proteome</keyword>
<dbReference type="HOGENOM" id="CLU_943686_0_0_1"/>
<feature type="region of interest" description="Disordered" evidence="1">
    <location>
        <begin position="250"/>
        <end position="295"/>
    </location>
</feature>
<dbReference type="InParanoid" id="A3GF30"/>
<dbReference type="EMBL" id="AAVQ01000001">
    <property type="protein sequence ID" value="EAZ63276.2"/>
    <property type="molecule type" value="Genomic_DNA"/>
</dbReference>
<dbReference type="GeneID" id="4850879"/>
<evidence type="ECO:0000256" key="1">
    <source>
        <dbReference type="SAM" id="MobiDB-lite"/>
    </source>
</evidence>
<feature type="compositionally biased region" description="Basic residues" evidence="1">
    <location>
        <begin position="23"/>
        <end position="32"/>
    </location>
</feature>
<sequence length="295" mass="33222">MNFYLVPAVSYQTQQKLKDQLGKRKHRSSKHSQKSDQSKDSNQSIFSSSVKSSNDSHSMENASFCSAKSGRSSSLYEIEEDNISDIISEYIGDSQSRHSTSRRNSHSSIPHSVQSVPSKKSATNHVFNYAGNEEIVAFLDHNKMKTRHRRNLSSSTTQSLSPKKSSSSSADSISPKKSSMKKEAVYGYDSEMNNIRIKMKNVSVVEPQEQEAIPVEEEYVHNLVHFSEDSEDSEDEEEMGAQLTRVFSDVDSIFSKQEPRHKSTSSATSPSEFSTSSEDLKQPGPRLSRFRRKFI</sequence>
<dbReference type="OMA" id="YESNTTM"/>
<protein>
    <submittedName>
        <fullName evidence="2">Suppressor of mutant AC40 subunit of RNA polymerase I and III (High serine)</fullName>
    </submittedName>
</protein>
<feature type="compositionally biased region" description="Polar residues" evidence="1">
    <location>
        <begin position="109"/>
        <end position="121"/>
    </location>
</feature>
<proteinExistence type="predicted"/>
<evidence type="ECO:0000313" key="2">
    <source>
        <dbReference type="EMBL" id="EAZ63276.2"/>
    </source>
</evidence>
<dbReference type="KEGG" id="pic:PICST_28097"/>
<feature type="region of interest" description="Disordered" evidence="1">
    <location>
        <begin position="146"/>
        <end position="185"/>
    </location>
</feature>
<dbReference type="AlphaFoldDB" id="A3GF30"/>
<organism evidence="2 3">
    <name type="scientific">Scheffersomyces stipitis (strain ATCC 58785 / CBS 6054 / NBRC 10063 / NRRL Y-11545)</name>
    <name type="common">Yeast</name>
    <name type="synonym">Pichia stipitis</name>
    <dbReference type="NCBI Taxonomy" id="322104"/>
    <lineage>
        <taxon>Eukaryota</taxon>
        <taxon>Fungi</taxon>
        <taxon>Dikarya</taxon>
        <taxon>Ascomycota</taxon>
        <taxon>Saccharomycotina</taxon>
        <taxon>Pichiomycetes</taxon>
        <taxon>Debaryomycetaceae</taxon>
        <taxon>Scheffersomyces</taxon>
    </lineage>
</organism>
<accession>A3GF30</accession>
<feature type="compositionally biased region" description="Low complexity" evidence="1">
    <location>
        <begin position="264"/>
        <end position="277"/>
    </location>
</feature>
<name>A3GF30_PICST</name>
<evidence type="ECO:0000313" key="3">
    <source>
        <dbReference type="Proteomes" id="UP000002258"/>
    </source>
</evidence>
<feature type="compositionally biased region" description="Low complexity" evidence="1">
    <location>
        <begin position="153"/>
        <end position="177"/>
    </location>
</feature>
<comment type="caution">
    <text evidence="2">The sequence shown here is derived from an EMBL/GenBank/DDBJ whole genome shotgun (WGS) entry which is preliminary data.</text>
</comment>
<feature type="region of interest" description="Disordered" evidence="1">
    <location>
        <begin position="93"/>
        <end position="121"/>
    </location>
</feature>
<feature type="compositionally biased region" description="Low complexity" evidence="1">
    <location>
        <begin position="40"/>
        <end position="56"/>
    </location>
</feature>